<reference evidence="1" key="2">
    <citation type="journal article" date="2015" name="Data Brief">
        <title>Shoot transcriptome of the giant reed, Arundo donax.</title>
        <authorList>
            <person name="Barrero R.A."/>
            <person name="Guerrero F.D."/>
            <person name="Moolhuijzen P."/>
            <person name="Goolsby J.A."/>
            <person name="Tidwell J."/>
            <person name="Bellgard S.E."/>
            <person name="Bellgard M.I."/>
        </authorList>
    </citation>
    <scope>NUCLEOTIDE SEQUENCE</scope>
    <source>
        <tissue evidence="1">Shoot tissue taken approximately 20 cm above the soil surface</tissue>
    </source>
</reference>
<evidence type="ECO:0000313" key="1">
    <source>
        <dbReference type="EMBL" id="JAE36632.1"/>
    </source>
</evidence>
<reference evidence="1" key="1">
    <citation type="submission" date="2014-09" db="EMBL/GenBank/DDBJ databases">
        <authorList>
            <person name="Magalhaes I.L.F."/>
            <person name="Oliveira U."/>
            <person name="Santos F.R."/>
            <person name="Vidigal T.H.D.A."/>
            <person name="Brescovit A.D."/>
            <person name="Santos A.J."/>
        </authorList>
    </citation>
    <scope>NUCLEOTIDE SEQUENCE</scope>
    <source>
        <tissue evidence="1">Shoot tissue taken approximately 20 cm above the soil surface</tissue>
    </source>
</reference>
<dbReference type="AlphaFoldDB" id="A0A0A9HIT8"/>
<organism evidence="1">
    <name type="scientific">Arundo donax</name>
    <name type="common">Giant reed</name>
    <name type="synonym">Donax arundinaceus</name>
    <dbReference type="NCBI Taxonomy" id="35708"/>
    <lineage>
        <taxon>Eukaryota</taxon>
        <taxon>Viridiplantae</taxon>
        <taxon>Streptophyta</taxon>
        <taxon>Embryophyta</taxon>
        <taxon>Tracheophyta</taxon>
        <taxon>Spermatophyta</taxon>
        <taxon>Magnoliopsida</taxon>
        <taxon>Liliopsida</taxon>
        <taxon>Poales</taxon>
        <taxon>Poaceae</taxon>
        <taxon>PACMAD clade</taxon>
        <taxon>Arundinoideae</taxon>
        <taxon>Arundineae</taxon>
        <taxon>Arundo</taxon>
    </lineage>
</organism>
<name>A0A0A9HIT8_ARUDO</name>
<accession>A0A0A9HIT8</accession>
<dbReference type="EMBL" id="GBRH01161264">
    <property type="protein sequence ID" value="JAE36632.1"/>
    <property type="molecule type" value="Transcribed_RNA"/>
</dbReference>
<proteinExistence type="predicted"/>
<sequence length="33" mass="3799">MLHTLTPLDSRHCKLNTQIPVLQIYVTQTCCLN</sequence>
<protein>
    <submittedName>
        <fullName evidence="1">Uncharacterized protein</fullName>
    </submittedName>
</protein>